<dbReference type="AlphaFoldDB" id="A0AAN8AHU8"/>
<protein>
    <submittedName>
        <fullName evidence="2">Uncharacterized protein</fullName>
    </submittedName>
</protein>
<sequence length="77" mass="8217">MRPRFIEGSLEKGEVCGGGGKTVIPHPTHPENHSTGLSARPSLSKTTCWQIRTPIMFSASLANPITSEPLDCCTHGS</sequence>
<reference evidence="2 3" key="1">
    <citation type="journal article" date="2023" name="Genes (Basel)">
        <title>Chromosome-Level Genome Assembly and Circadian Gene Repertoire of the Patagonia Blennie Eleginops maclovinus-The Closest Ancestral Proxy of Antarctic Cryonotothenioids.</title>
        <authorList>
            <person name="Cheng C.C."/>
            <person name="Rivera-Colon A.G."/>
            <person name="Minhas B.F."/>
            <person name="Wilson L."/>
            <person name="Rayamajhi N."/>
            <person name="Vargas-Chacoff L."/>
            <person name="Catchen J.M."/>
        </authorList>
    </citation>
    <scope>NUCLEOTIDE SEQUENCE [LARGE SCALE GENOMIC DNA]</scope>
    <source>
        <strain evidence="2">JMC-PN-2008</strain>
    </source>
</reference>
<dbReference type="Proteomes" id="UP001346869">
    <property type="component" value="Unassembled WGS sequence"/>
</dbReference>
<accession>A0AAN8AHU8</accession>
<organism evidence="2 3">
    <name type="scientific">Eleginops maclovinus</name>
    <name type="common">Patagonian blennie</name>
    <name type="synonym">Eleginus maclovinus</name>
    <dbReference type="NCBI Taxonomy" id="56733"/>
    <lineage>
        <taxon>Eukaryota</taxon>
        <taxon>Metazoa</taxon>
        <taxon>Chordata</taxon>
        <taxon>Craniata</taxon>
        <taxon>Vertebrata</taxon>
        <taxon>Euteleostomi</taxon>
        <taxon>Actinopterygii</taxon>
        <taxon>Neopterygii</taxon>
        <taxon>Teleostei</taxon>
        <taxon>Neoteleostei</taxon>
        <taxon>Acanthomorphata</taxon>
        <taxon>Eupercaria</taxon>
        <taxon>Perciformes</taxon>
        <taxon>Notothenioidei</taxon>
        <taxon>Eleginopidae</taxon>
        <taxon>Eleginops</taxon>
    </lineage>
</organism>
<feature type="region of interest" description="Disordered" evidence="1">
    <location>
        <begin position="16"/>
        <end position="43"/>
    </location>
</feature>
<evidence type="ECO:0000313" key="3">
    <source>
        <dbReference type="Proteomes" id="UP001346869"/>
    </source>
</evidence>
<keyword evidence="3" id="KW-1185">Reference proteome</keyword>
<comment type="caution">
    <text evidence="2">The sequence shown here is derived from an EMBL/GenBank/DDBJ whole genome shotgun (WGS) entry which is preliminary data.</text>
</comment>
<dbReference type="EMBL" id="JAUZQC010000011">
    <property type="protein sequence ID" value="KAK5863186.1"/>
    <property type="molecule type" value="Genomic_DNA"/>
</dbReference>
<reference evidence="2 3" key="2">
    <citation type="journal article" date="2023" name="Mol. Biol. Evol.">
        <title>Genomics of Secondarily Temperate Adaptation in the Only Non-Antarctic Icefish.</title>
        <authorList>
            <person name="Rivera-Colon A.G."/>
            <person name="Rayamajhi N."/>
            <person name="Minhas B.F."/>
            <person name="Madrigal G."/>
            <person name="Bilyk K.T."/>
            <person name="Yoon V."/>
            <person name="Hune M."/>
            <person name="Gregory S."/>
            <person name="Cheng C.H.C."/>
            <person name="Catchen J.M."/>
        </authorList>
    </citation>
    <scope>NUCLEOTIDE SEQUENCE [LARGE SCALE GENOMIC DNA]</scope>
    <source>
        <strain evidence="2">JMC-PN-2008</strain>
    </source>
</reference>
<proteinExistence type="predicted"/>
<name>A0AAN8AHU8_ELEMC</name>
<evidence type="ECO:0000256" key="1">
    <source>
        <dbReference type="SAM" id="MobiDB-lite"/>
    </source>
</evidence>
<feature type="compositionally biased region" description="Polar residues" evidence="1">
    <location>
        <begin position="33"/>
        <end position="43"/>
    </location>
</feature>
<gene>
    <name evidence="2" type="ORF">PBY51_000235</name>
</gene>
<evidence type="ECO:0000313" key="2">
    <source>
        <dbReference type="EMBL" id="KAK5863186.1"/>
    </source>
</evidence>